<reference evidence="1" key="1">
    <citation type="submission" date="2021-01" db="EMBL/GenBank/DDBJ databases">
        <authorList>
            <person name="Corre E."/>
            <person name="Pelletier E."/>
            <person name="Niang G."/>
            <person name="Scheremetjew M."/>
            <person name="Finn R."/>
            <person name="Kale V."/>
            <person name="Holt S."/>
            <person name="Cochrane G."/>
            <person name="Meng A."/>
            <person name="Brown T."/>
            <person name="Cohen L."/>
        </authorList>
    </citation>
    <scope>NUCLEOTIDE SEQUENCE</scope>
    <source>
        <strain evidence="1">SoJaBio B1-5/56/2</strain>
    </source>
</reference>
<dbReference type="NCBIfam" id="TIGR00730">
    <property type="entry name" value="Rossman fold protein, TIGR00730 family"/>
    <property type="match status" value="1"/>
</dbReference>
<dbReference type="InterPro" id="IPR031100">
    <property type="entry name" value="LOG_fam"/>
</dbReference>
<name>A0A7S4KET1_9EUKA</name>
<protein>
    <recommendedName>
        <fullName evidence="2">Cytokinin riboside 5'-monophosphate phosphoribohydrolase</fullName>
    </recommendedName>
</protein>
<dbReference type="InterPro" id="IPR005269">
    <property type="entry name" value="LOG"/>
</dbReference>
<dbReference type="Pfam" id="PF03641">
    <property type="entry name" value="Lysine_decarbox"/>
    <property type="match status" value="1"/>
</dbReference>
<proteinExistence type="predicted"/>
<dbReference type="GO" id="GO:0009691">
    <property type="term" value="P:cytokinin biosynthetic process"/>
    <property type="evidence" value="ECO:0007669"/>
    <property type="project" value="InterPro"/>
</dbReference>
<dbReference type="GO" id="GO:0005829">
    <property type="term" value="C:cytosol"/>
    <property type="evidence" value="ECO:0007669"/>
    <property type="project" value="TreeGrafter"/>
</dbReference>
<accession>A0A7S4KET1</accession>
<dbReference type="AlphaFoldDB" id="A0A7S4KET1"/>
<organism evidence="1">
    <name type="scientific">Paramoeba aestuarina</name>
    <dbReference type="NCBI Taxonomy" id="180227"/>
    <lineage>
        <taxon>Eukaryota</taxon>
        <taxon>Amoebozoa</taxon>
        <taxon>Discosea</taxon>
        <taxon>Flabellinia</taxon>
        <taxon>Dactylopodida</taxon>
        <taxon>Paramoebidae</taxon>
        <taxon>Paramoeba</taxon>
    </lineage>
</organism>
<dbReference type="SUPFAM" id="SSF102405">
    <property type="entry name" value="MCP/YpsA-like"/>
    <property type="match status" value="1"/>
</dbReference>
<dbReference type="EMBL" id="HBKR01008829">
    <property type="protein sequence ID" value="CAE2292626.1"/>
    <property type="molecule type" value="Transcribed_RNA"/>
</dbReference>
<gene>
    <name evidence="1" type="ORF">NAES01612_LOCUS5852</name>
</gene>
<evidence type="ECO:0000313" key="1">
    <source>
        <dbReference type="EMBL" id="CAE2292626.1"/>
    </source>
</evidence>
<sequence length="203" mass="22361">MAENKISSVCVFCGSSLGSSEAYKQAALNLANCLAKNNCDLVYGGGNVGLMGVLAQEMDRLDRKILGIIPESIKKFEAVEASGVWGEERVVQSMHERKKMMAENSDAFIALPGGFGTFEELFEIVTWQQLGFHTKPIGVLNVNGYYDHLQKMVQHSVSEGFISEKKHGIIIFESDPERLLQRMKEYTVDVGSTKAALMSSSQT</sequence>
<dbReference type="PANTHER" id="PTHR31223:SF70">
    <property type="entry name" value="LOG FAMILY PROTEIN YJL055W"/>
    <property type="match status" value="1"/>
</dbReference>
<dbReference type="GO" id="GO:0016799">
    <property type="term" value="F:hydrolase activity, hydrolyzing N-glycosyl compounds"/>
    <property type="evidence" value="ECO:0007669"/>
    <property type="project" value="TreeGrafter"/>
</dbReference>
<dbReference type="Gene3D" id="3.40.50.450">
    <property type="match status" value="1"/>
</dbReference>
<dbReference type="PANTHER" id="PTHR31223">
    <property type="entry name" value="LOG FAMILY PROTEIN YJL055W"/>
    <property type="match status" value="1"/>
</dbReference>
<evidence type="ECO:0008006" key="2">
    <source>
        <dbReference type="Google" id="ProtNLM"/>
    </source>
</evidence>